<gene>
    <name evidence="1" type="ORF">EHO59_06090</name>
</gene>
<evidence type="ECO:0000313" key="2">
    <source>
        <dbReference type="Proteomes" id="UP000297453"/>
    </source>
</evidence>
<dbReference type="AlphaFoldDB" id="A0A4R9G9U4"/>
<protein>
    <submittedName>
        <fullName evidence="1">Uncharacterized protein</fullName>
    </submittedName>
</protein>
<sequence>MDRLRFAILLFLISTTAGQSPIGQENRKTKNYENFAKPMGGESYISEDYKTFPELSVWGLHNGLKLAPDRKDPAPGAGTGRLFDNQCRMVPEQGLDILLIADPDRKDEIYVYIDLTLFEKTEHANFLPDRELRILANGVEKRRVRFPNSRLYSKALYSGTPPVYIRVDPSELVQGRLTLSLLPMAGDKGRFWGVWDVFLSYTAPEYPE</sequence>
<comment type="caution">
    <text evidence="1">The sequence shown here is derived from an EMBL/GenBank/DDBJ whole genome shotgun (WGS) entry which is preliminary data.</text>
</comment>
<name>A0A4R9G9U4_9LEPT</name>
<dbReference type="OrthoDB" id="332474at2"/>
<dbReference type="NCBIfam" id="NF047479">
    <property type="entry name" value="LIC10729_fam"/>
    <property type="match status" value="1"/>
</dbReference>
<keyword evidence="2" id="KW-1185">Reference proteome</keyword>
<dbReference type="EMBL" id="RQEP01000005">
    <property type="protein sequence ID" value="TGK07667.1"/>
    <property type="molecule type" value="Genomic_DNA"/>
</dbReference>
<dbReference type="Proteomes" id="UP000297453">
    <property type="component" value="Unassembled WGS sequence"/>
</dbReference>
<accession>A0A4R9G9U4</accession>
<dbReference type="RefSeq" id="WP_135585744.1">
    <property type="nucleotide sequence ID" value="NZ_RQEP01000005.1"/>
</dbReference>
<reference evidence="1" key="1">
    <citation type="journal article" date="2019" name="PLoS Negl. Trop. Dis.">
        <title>Revisiting the worldwide diversity of Leptospira species in the environment.</title>
        <authorList>
            <person name="Vincent A.T."/>
            <person name="Schiettekatte O."/>
            <person name="Bourhy P."/>
            <person name="Veyrier F.J."/>
            <person name="Picardeau M."/>
        </authorList>
    </citation>
    <scope>NUCLEOTIDE SEQUENCE [LARGE SCALE GENOMIC DNA]</scope>
    <source>
        <strain evidence="1">SSS9</strain>
    </source>
</reference>
<evidence type="ECO:0000313" key="1">
    <source>
        <dbReference type="EMBL" id="TGK07667.1"/>
    </source>
</evidence>
<organism evidence="1 2">
    <name type="scientific">Leptospira semungkisensis</name>
    <dbReference type="NCBI Taxonomy" id="2484985"/>
    <lineage>
        <taxon>Bacteria</taxon>
        <taxon>Pseudomonadati</taxon>
        <taxon>Spirochaetota</taxon>
        <taxon>Spirochaetia</taxon>
        <taxon>Leptospirales</taxon>
        <taxon>Leptospiraceae</taxon>
        <taxon>Leptospira</taxon>
    </lineage>
</organism>
<proteinExistence type="predicted"/>